<keyword evidence="1" id="KW-1133">Transmembrane helix</keyword>
<proteinExistence type="predicted"/>
<organism evidence="2">
    <name type="scientific">Zea mays</name>
    <name type="common">Maize</name>
    <dbReference type="NCBI Taxonomy" id="4577"/>
    <lineage>
        <taxon>Eukaryota</taxon>
        <taxon>Viridiplantae</taxon>
        <taxon>Streptophyta</taxon>
        <taxon>Embryophyta</taxon>
        <taxon>Tracheophyta</taxon>
        <taxon>Spermatophyta</taxon>
        <taxon>Magnoliopsida</taxon>
        <taxon>Liliopsida</taxon>
        <taxon>Poales</taxon>
        <taxon>Poaceae</taxon>
        <taxon>PACMAD clade</taxon>
        <taxon>Panicoideae</taxon>
        <taxon>Andropogonodae</taxon>
        <taxon>Andropogoneae</taxon>
        <taxon>Tripsacinae</taxon>
        <taxon>Zea</taxon>
    </lineage>
</organism>
<feature type="transmembrane region" description="Helical" evidence="1">
    <location>
        <begin position="12"/>
        <end position="33"/>
    </location>
</feature>
<dbReference type="AlphaFoldDB" id="A0A1D6J0N1"/>
<keyword evidence="1" id="KW-0472">Membrane</keyword>
<dbReference type="EMBL" id="CM000786">
    <property type="protein sequence ID" value="AQK41590.1"/>
    <property type="molecule type" value="Genomic_DNA"/>
</dbReference>
<reference evidence="2" key="1">
    <citation type="submission" date="2015-12" db="EMBL/GenBank/DDBJ databases">
        <title>Update maize B73 reference genome by single molecule sequencing technologies.</title>
        <authorList>
            <consortium name="Maize Genome Sequencing Project"/>
            <person name="Ware D."/>
        </authorList>
    </citation>
    <scope>NUCLEOTIDE SEQUENCE</scope>
    <source>
        <tissue evidence="2">Seedling</tissue>
    </source>
</reference>
<dbReference type="EMBL" id="CM000786">
    <property type="protein sequence ID" value="AQK41614.1"/>
    <property type="molecule type" value="Genomic_DNA"/>
</dbReference>
<protein>
    <submittedName>
        <fullName evidence="2">Ras-related protein RABH1b</fullName>
    </submittedName>
</protein>
<sequence length="53" mass="5816">MSLDVLVDVNFVIYSCLIPGCSATISTYVLASIELRLCTVVIRNEKCRILLGP</sequence>
<evidence type="ECO:0000256" key="1">
    <source>
        <dbReference type="SAM" id="Phobius"/>
    </source>
</evidence>
<accession>A0A1D6J0N1</accession>
<evidence type="ECO:0000313" key="2">
    <source>
        <dbReference type="EMBL" id="AQK41614.1"/>
    </source>
</evidence>
<name>A0A1D6J0N1_MAIZE</name>
<gene>
    <name evidence="2" type="ORF">ZEAMMB73_Zm00001d024612</name>
</gene>
<keyword evidence="1" id="KW-0812">Transmembrane</keyword>